<feature type="compositionally biased region" description="Polar residues" evidence="1">
    <location>
        <begin position="159"/>
        <end position="177"/>
    </location>
</feature>
<organism evidence="2 3">
    <name type="scientific">Desmophyllum pertusum</name>
    <dbReference type="NCBI Taxonomy" id="174260"/>
    <lineage>
        <taxon>Eukaryota</taxon>
        <taxon>Metazoa</taxon>
        <taxon>Cnidaria</taxon>
        <taxon>Anthozoa</taxon>
        <taxon>Hexacorallia</taxon>
        <taxon>Scleractinia</taxon>
        <taxon>Caryophylliina</taxon>
        <taxon>Caryophylliidae</taxon>
        <taxon>Desmophyllum</taxon>
    </lineage>
</organism>
<reference evidence="2" key="1">
    <citation type="submission" date="2023-01" db="EMBL/GenBank/DDBJ databases">
        <title>Genome assembly of the deep-sea coral Lophelia pertusa.</title>
        <authorList>
            <person name="Herrera S."/>
            <person name="Cordes E."/>
        </authorList>
    </citation>
    <scope>NUCLEOTIDE SEQUENCE</scope>
    <source>
        <strain evidence="2">USNM1676648</strain>
        <tissue evidence="2">Polyp</tissue>
    </source>
</reference>
<evidence type="ECO:0000313" key="2">
    <source>
        <dbReference type="EMBL" id="KAJ7371948.1"/>
    </source>
</evidence>
<feature type="region of interest" description="Disordered" evidence="1">
    <location>
        <begin position="144"/>
        <end position="197"/>
    </location>
</feature>
<gene>
    <name evidence="2" type="ORF">OS493_022047</name>
</gene>
<dbReference type="Proteomes" id="UP001163046">
    <property type="component" value="Unassembled WGS sequence"/>
</dbReference>
<protein>
    <submittedName>
        <fullName evidence="2">Uncharacterized protein</fullName>
    </submittedName>
</protein>
<sequence length="347" mass="38769">MSKSGPKKKKSDENNKSDYFSWSDDEVELLLNLAIEFKASKSMENIDWESCQNKYQEILEKYKEQCPSAEEAKVLGKDYPHSKEDITKAILTSKLKSIRLKYRHAVDSGRRSGHGRVVLLYFELCEQIWGGSPATNAISSGIETTEIDGDNDKPIADSEQPSSLQNSILSVDSSVSINDRPDSPEGIDSSLEDNTPTLPASVVKERRNLLNSKLAGHKQEKLKRKIPNDNQLLTCAQEELKLKKQMLESMEASDKECSENMNNMFCNIERLTNSIADGFALLRQVMVPQPSYAASQHYFHQSQPSAFQHQGQNVGSAGMSAATANVIDRQSSGQFSFTDSLFSDEHF</sequence>
<evidence type="ECO:0000313" key="3">
    <source>
        <dbReference type="Proteomes" id="UP001163046"/>
    </source>
</evidence>
<proteinExistence type="predicted"/>
<dbReference type="EMBL" id="MU826840">
    <property type="protein sequence ID" value="KAJ7371948.1"/>
    <property type="molecule type" value="Genomic_DNA"/>
</dbReference>
<name>A0A9W9Z1G7_9CNID</name>
<dbReference type="OrthoDB" id="5981289at2759"/>
<accession>A0A9W9Z1G7</accession>
<comment type="caution">
    <text evidence="2">The sequence shown here is derived from an EMBL/GenBank/DDBJ whole genome shotgun (WGS) entry which is preliminary data.</text>
</comment>
<keyword evidence="3" id="KW-1185">Reference proteome</keyword>
<dbReference type="AlphaFoldDB" id="A0A9W9Z1G7"/>
<evidence type="ECO:0000256" key="1">
    <source>
        <dbReference type="SAM" id="MobiDB-lite"/>
    </source>
</evidence>